<evidence type="ECO:0000256" key="8">
    <source>
        <dbReference type="ARBA" id="ARBA00023136"/>
    </source>
</evidence>
<feature type="transmembrane region" description="Helical" evidence="10">
    <location>
        <begin position="68"/>
        <end position="88"/>
    </location>
</feature>
<evidence type="ECO:0000256" key="3">
    <source>
        <dbReference type="ARBA" id="ARBA00022475"/>
    </source>
</evidence>
<dbReference type="Proteomes" id="UP001268256">
    <property type="component" value="Unassembled WGS sequence"/>
</dbReference>
<dbReference type="GO" id="GO:0015087">
    <property type="term" value="F:cobalt ion transmembrane transporter activity"/>
    <property type="evidence" value="ECO:0007669"/>
    <property type="project" value="UniProtKB-UniRule"/>
</dbReference>
<comment type="function">
    <text evidence="10">Part of the energy-coupling factor (ECF) transporter complex CbiMNOQ involved in cobalt import.</text>
</comment>
<evidence type="ECO:0000256" key="6">
    <source>
        <dbReference type="ARBA" id="ARBA00022989"/>
    </source>
</evidence>
<keyword evidence="1 10" id="KW-0171">Cobalt transport</keyword>
<evidence type="ECO:0000256" key="1">
    <source>
        <dbReference type="ARBA" id="ARBA00022426"/>
    </source>
</evidence>
<reference evidence="12" key="1">
    <citation type="submission" date="2023-07" db="EMBL/GenBank/DDBJ databases">
        <authorList>
            <person name="Luz R."/>
            <person name="Cordeiro R."/>
            <person name="Fonseca A."/>
            <person name="Goncalves V."/>
        </authorList>
    </citation>
    <scope>NUCLEOTIDE SEQUENCE [LARGE SCALE GENOMIC DNA]</scope>
    <source>
        <strain evidence="12">BACA0444</strain>
    </source>
</reference>
<dbReference type="NCBIfam" id="NF002780">
    <property type="entry name" value="PRK02898.1"/>
    <property type="match status" value="1"/>
</dbReference>
<dbReference type="HAMAP" id="MF_00330">
    <property type="entry name" value="CbiN"/>
    <property type="match status" value="1"/>
</dbReference>
<dbReference type="RefSeq" id="WP_322878310.1">
    <property type="nucleotide sequence ID" value="NZ_JAVMIP010000008.1"/>
</dbReference>
<comment type="caution">
    <text evidence="10">Lacks conserved residue(s) required for the propagation of feature annotation.</text>
</comment>
<dbReference type="AlphaFoldDB" id="A0AAE4FSM2"/>
<sequence length="109" mass="11708">MKNQPSWTNWILVLGVISLAIVPLVVAKGAEFSGADGQAEAAINEIHPDYETWFNPIFEPASGEIESLLFATQAGIGAGIIGYVIGWYRGRKETGTDATPSPVKNKNPH</sequence>
<name>A0AAE4FSM2_9CYAN</name>
<keyword evidence="8 10" id="KW-0472">Membrane</keyword>
<dbReference type="PANTHER" id="PTHR38662:SF1">
    <property type="entry name" value="COBALT TRANSPORT PROTEIN CBIN"/>
    <property type="match status" value="1"/>
</dbReference>
<evidence type="ECO:0000313" key="11">
    <source>
        <dbReference type="EMBL" id="MDS3861053.1"/>
    </source>
</evidence>
<keyword evidence="9 10" id="KW-0170">Cobalt</keyword>
<dbReference type="InterPro" id="IPR003705">
    <property type="entry name" value="CbiN"/>
</dbReference>
<dbReference type="GO" id="GO:0005886">
    <property type="term" value="C:plasma membrane"/>
    <property type="evidence" value="ECO:0007669"/>
    <property type="project" value="UniProtKB-SubCell"/>
</dbReference>
<evidence type="ECO:0000256" key="5">
    <source>
        <dbReference type="ARBA" id="ARBA00022692"/>
    </source>
</evidence>
<keyword evidence="3 10" id="KW-1003">Cell membrane</keyword>
<keyword evidence="6 10" id="KW-1133">Transmembrane helix</keyword>
<keyword evidence="2 10" id="KW-0813">Transport</keyword>
<evidence type="ECO:0000256" key="7">
    <source>
        <dbReference type="ARBA" id="ARBA00023065"/>
    </source>
</evidence>
<keyword evidence="5 10" id="KW-0812">Transmembrane</keyword>
<comment type="similarity">
    <text evidence="10">Belongs to the CbiN family.</text>
</comment>
<comment type="caution">
    <text evidence="11">The sequence shown here is derived from an EMBL/GenBank/DDBJ whole genome shotgun (WGS) entry which is preliminary data.</text>
</comment>
<evidence type="ECO:0000256" key="10">
    <source>
        <dbReference type="HAMAP-Rule" id="MF_00330"/>
    </source>
</evidence>
<evidence type="ECO:0000256" key="2">
    <source>
        <dbReference type="ARBA" id="ARBA00022448"/>
    </source>
</evidence>
<comment type="subunit">
    <text evidence="10">Forms an energy-coupling factor (ECF) transporter complex composed of an ATP-binding protein (A component, CbiO), a transmembrane protein (T component, CbiQ) and 2 possible substrate-capture proteins (S components, CbiM and CbiN) of unknown stoichimetry.</text>
</comment>
<evidence type="ECO:0000313" key="12">
    <source>
        <dbReference type="Proteomes" id="UP001268256"/>
    </source>
</evidence>
<gene>
    <name evidence="10" type="primary">cbiN</name>
    <name evidence="11" type="ORF">RIF25_09555</name>
</gene>
<comment type="pathway">
    <text evidence="10">Cofactor biosynthesis; adenosylcobalamin biosynthesis.</text>
</comment>
<dbReference type="EMBL" id="JAVMIP010000008">
    <property type="protein sequence ID" value="MDS3861053.1"/>
    <property type="molecule type" value="Genomic_DNA"/>
</dbReference>
<keyword evidence="12" id="KW-1185">Reference proteome</keyword>
<evidence type="ECO:0000256" key="9">
    <source>
        <dbReference type="ARBA" id="ARBA00023285"/>
    </source>
</evidence>
<dbReference type="GO" id="GO:0009236">
    <property type="term" value="P:cobalamin biosynthetic process"/>
    <property type="evidence" value="ECO:0007669"/>
    <property type="project" value="UniProtKB-UniRule"/>
</dbReference>
<accession>A0AAE4FSM2</accession>
<keyword evidence="4 10" id="KW-0169">Cobalamin biosynthesis</keyword>
<evidence type="ECO:0000256" key="4">
    <source>
        <dbReference type="ARBA" id="ARBA00022573"/>
    </source>
</evidence>
<comment type="subcellular location">
    <subcellularLocation>
        <location evidence="10">Cell membrane</location>
        <topology evidence="10">Multi-pass membrane protein</topology>
    </subcellularLocation>
</comment>
<dbReference type="PANTHER" id="PTHR38662">
    <property type="entry name" value="COBALT TRANSPORT PROTEIN CBIN"/>
    <property type="match status" value="1"/>
</dbReference>
<dbReference type="NCBIfam" id="TIGR01165">
    <property type="entry name" value="cbiN"/>
    <property type="match status" value="1"/>
</dbReference>
<keyword evidence="7 10" id="KW-0406">Ion transport</keyword>
<proteinExistence type="inferred from homology"/>
<organism evidence="11 12">
    <name type="scientific">Pseudocalidococcus azoricus BACA0444</name>
    <dbReference type="NCBI Taxonomy" id="2918990"/>
    <lineage>
        <taxon>Bacteria</taxon>
        <taxon>Bacillati</taxon>
        <taxon>Cyanobacteriota</taxon>
        <taxon>Cyanophyceae</taxon>
        <taxon>Acaryochloridales</taxon>
        <taxon>Thermosynechococcaceae</taxon>
        <taxon>Pseudocalidococcus</taxon>
        <taxon>Pseudocalidococcus azoricus</taxon>
    </lineage>
</organism>
<protein>
    <recommendedName>
        <fullName evidence="10">Cobalt transport protein CbiN</fullName>
    </recommendedName>
    <alternativeName>
        <fullName evidence="10">Energy-coupling factor transporter probable substrate-capture protein CbiN</fullName>
        <shortName evidence="10">ECF transporter S component CbiN</shortName>
    </alternativeName>
</protein>
<dbReference type="Pfam" id="PF02553">
    <property type="entry name" value="CbiN"/>
    <property type="match status" value="1"/>
</dbReference>